<dbReference type="Proteomes" id="UP000010475">
    <property type="component" value="Chromosome"/>
</dbReference>
<dbReference type="AlphaFoldDB" id="K9WTY7"/>
<dbReference type="OrthoDB" id="9806903at2"/>
<dbReference type="PANTHER" id="PTHR46411">
    <property type="entry name" value="FAMILY ATPASE, PUTATIVE-RELATED"/>
    <property type="match status" value="1"/>
</dbReference>
<feature type="domain" description="AAA+ ATPase" evidence="2">
    <location>
        <begin position="439"/>
        <end position="571"/>
    </location>
</feature>
<dbReference type="Gene3D" id="3.40.50.300">
    <property type="entry name" value="P-loop containing nucleotide triphosphate hydrolases"/>
    <property type="match status" value="1"/>
</dbReference>
<evidence type="ECO:0000256" key="1">
    <source>
        <dbReference type="SAM" id="MobiDB-lite"/>
    </source>
</evidence>
<sequence>MTNSTSPNWSPDNLKNLFVELTRIRGMLKKCIDQGTSSPTPETESLSLPETTSSSSLNQLCHLFNISPFERDILLLCLGMELDPDFSDICAQVSPYQTYPTFALAVAAFPRADFRFVSSRSPLLGWQLVQVGEGLSFTQSPLRIDHRILCYLLGEPEIDAKLSGLIRPISTDVAVLAPSHQHLANQISTAWLQTSSSASLPIFQLCGADITSKQSIAAVACQQFDCNLMQMSAEFLPTSPDECHHLLQRWHREAILTNCVLLLDCDTISPADPLRAATLAQFIEGINSLLIVSTQERLRQRQRPLLTHDVPPLTHQEQLNLWQTHLGANAGELNGDVNAIVSQFNLSTATIQAACLHVNNQGNGEEKEALKTQIWNFCRSQARPHLDDLAQRMESSATWEDLVLPEREKRILQEIATHLRHRSQVYQDWGFAKKGGRGLGISALFHGQSGTGKTLAAEVLAREFRLDLYRIDLSATVSKYIGETEKNLRRIFDAAETGGAVLLFDEADAIFGKRSEVKDSHDRHANVEVAYLLQRMEAYQGLAILTTNLKDSLDQAFSRRIRFMVQFPFPDTQARAEIWQRAFPPQTPTEDIAFDKLAKLNVSGGNIRNIALNAAFLAADGRKAVRMSHLVQASQREYLKIGRSLTDSEIKGWI</sequence>
<dbReference type="CDD" id="cd19481">
    <property type="entry name" value="RecA-like_protease"/>
    <property type="match status" value="1"/>
</dbReference>
<dbReference type="PANTHER" id="PTHR46411:SF3">
    <property type="entry name" value="AAA+ ATPASE DOMAIN-CONTAINING PROTEIN"/>
    <property type="match status" value="1"/>
</dbReference>
<dbReference type="RefSeq" id="WP_015206258.1">
    <property type="nucleotide sequence ID" value="NC_019757.1"/>
</dbReference>
<organism evidence="3 4">
    <name type="scientific">Cylindrospermum stagnale PCC 7417</name>
    <dbReference type="NCBI Taxonomy" id="56107"/>
    <lineage>
        <taxon>Bacteria</taxon>
        <taxon>Bacillati</taxon>
        <taxon>Cyanobacteriota</taxon>
        <taxon>Cyanophyceae</taxon>
        <taxon>Nostocales</taxon>
        <taxon>Nostocaceae</taxon>
        <taxon>Cylindrospermum</taxon>
    </lineage>
</organism>
<reference evidence="3 4" key="1">
    <citation type="submission" date="2012-06" db="EMBL/GenBank/DDBJ databases">
        <title>Finished chromosome of genome of Cylindrospermum stagnale PCC 7417.</title>
        <authorList>
            <consortium name="US DOE Joint Genome Institute"/>
            <person name="Gugger M."/>
            <person name="Coursin T."/>
            <person name="Rippka R."/>
            <person name="Tandeau De Marsac N."/>
            <person name="Huntemann M."/>
            <person name="Wei C.-L."/>
            <person name="Han J."/>
            <person name="Detter J.C."/>
            <person name="Han C."/>
            <person name="Tapia R."/>
            <person name="Chen A."/>
            <person name="Kyrpides N."/>
            <person name="Mavromatis K."/>
            <person name="Markowitz V."/>
            <person name="Szeto E."/>
            <person name="Ivanova N."/>
            <person name="Pagani I."/>
            <person name="Pati A."/>
            <person name="Goodwin L."/>
            <person name="Nordberg H.P."/>
            <person name="Cantor M.N."/>
            <person name="Hua S.X."/>
            <person name="Woyke T."/>
            <person name="Kerfeld C.A."/>
        </authorList>
    </citation>
    <scope>NUCLEOTIDE SEQUENCE [LARGE SCALE GENOMIC DNA]</scope>
    <source>
        <strain evidence="3 4">PCC 7417</strain>
    </source>
</reference>
<evidence type="ECO:0000313" key="3">
    <source>
        <dbReference type="EMBL" id="AFZ23002.1"/>
    </source>
</evidence>
<dbReference type="EMBL" id="CP003642">
    <property type="protein sequence ID" value="AFZ23002.1"/>
    <property type="molecule type" value="Genomic_DNA"/>
</dbReference>
<evidence type="ECO:0000259" key="2">
    <source>
        <dbReference type="SMART" id="SM00382"/>
    </source>
</evidence>
<dbReference type="InterPro" id="IPR027417">
    <property type="entry name" value="P-loop_NTPase"/>
</dbReference>
<protein>
    <submittedName>
        <fullName evidence="3">AAA+ family ATPase</fullName>
    </submittedName>
</protein>
<feature type="compositionally biased region" description="Low complexity" evidence="1">
    <location>
        <begin position="36"/>
        <end position="53"/>
    </location>
</feature>
<dbReference type="SMART" id="SM00382">
    <property type="entry name" value="AAA"/>
    <property type="match status" value="1"/>
</dbReference>
<dbReference type="GO" id="GO:0016887">
    <property type="term" value="F:ATP hydrolysis activity"/>
    <property type="evidence" value="ECO:0007669"/>
    <property type="project" value="InterPro"/>
</dbReference>
<name>K9WTY7_9NOST</name>
<dbReference type="SUPFAM" id="SSF52540">
    <property type="entry name" value="P-loop containing nucleoside triphosphate hydrolases"/>
    <property type="match status" value="1"/>
</dbReference>
<dbReference type="GO" id="GO:0005524">
    <property type="term" value="F:ATP binding"/>
    <property type="evidence" value="ECO:0007669"/>
    <property type="project" value="InterPro"/>
</dbReference>
<dbReference type="eggNOG" id="COG0464">
    <property type="taxonomic scope" value="Bacteria"/>
</dbReference>
<dbReference type="STRING" id="56107.Cylst_0674"/>
<dbReference type="Pfam" id="PF22977">
    <property type="entry name" value="WHD"/>
    <property type="match status" value="1"/>
</dbReference>
<feature type="region of interest" description="Disordered" evidence="1">
    <location>
        <begin position="32"/>
        <end position="53"/>
    </location>
</feature>
<dbReference type="HOGENOM" id="CLU_016564_1_0_3"/>
<dbReference type="KEGG" id="csg:Cylst_0674"/>
<gene>
    <name evidence="3" type="ORF">Cylst_0674</name>
</gene>
<dbReference type="InterPro" id="IPR003959">
    <property type="entry name" value="ATPase_AAA_core"/>
</dbReference>
<accession>K9WTY7</accession>
<keyword evidence="4" id="KW-1185">Reference proteome</keyword>
<dbReference type="InterPro" id="IPR054472">
    <property type="entry name" value="WHD"/>
</dbReference>
<dbReference type="InterPro" id="IPR003593">
    <property type="entry name" value="AAA+_ATPase"/>
</dbReference>
<dbReference type="Pfam" id="PF00004">
    <property type="entry name" value="AAA"/>
    <property type="match status" value="1"/>
</dbReference>
<dbReference type="PATRIC" id="fig|56107.3.peg.756"/>
<evidence type="ECO:0000313" key="4">
    <source>
        <dbReference type="Proteomes" id="UP000010475"/>
    </source>
</evidence>
<proteinExistence type="predicted"/>